<keyword evidence="3" id="KW-1185">Reference proteome</keyword>
<evidence type="ECO:0000256" key="1">
    <source>
        <dbReference type="SAM" id="SignalP"/>
    </source>
</evidence>
<keyword evidence="1" id="KW-0732">Signal</keyword>
<name>A0AA38IHC8_9CUCU</name>
<accession>A0AA38IHC8</accession>
<dbReference type="EMBL" id="JALNTZ010000003">
    <property type="protein sequence ID" value="KAJ3657943.1"/>
    <property type="molecule type" value="Genomic_DNA"/>
</dbReference>
<proteinExistence type="predicted"/>
<protein>
    <submittedName>
        <fullName evidence="2">Uncharacterized protein</fullName>
    </submittedName>
</protein>
<feature type="signal peptide" evidence="1">
    <location>
        <begin position="1"/>
        <end position="18"/>
    </location>
</feature>
<gene>
    <name evidence="2" type="ORF">Zmor_009718</name>
</gene>
<evidence type="ECO:0000313" key="2">
    <source>
        <dbReference type="EMBL" id="KAJ3657943.1"/>
    </source>
</evidence>
<sequence length="146" mass="16311">MFHVFLFCVFLQLPANYALNETPTLPTVPTGDYPNIYCDHFPQPSDVDEGNYGDAVCYIDGTYADDLLLMEILVTDDGQTFLQEAYDFPGIKVTRVSLLNFGRFHGATKAIDILNGDDGNGTVEIFVEIFSGKAVRMVLEIYGFYL</sequence>
<comment type="caution">
    <text evidence="2">The sequence shown here is derived from an EMBL/GenBank/DDBJ whole genome shotgun (WGS) entry which is preliminary data.</text>
</comment>
<dbReference type="AlphaFoldDB" id="A0AA38IHC8"/>
<dbReference type="Proteomes" id="UP001168821">
    <property type="component" value="Unassembled WGS sequence"/>
</dbReference>
<feature type="chain" id="PRO_5041353971" evidence="1">
    <location>
        <begin position="19"/>
        <end position="146"/>
    </location>
</feature>
<reference evidence="2" key="1">
    <citation type="journal article" date="2023" name="G3 (Bethesda)">
        <title>Whole genome assemblies of Zophobas morio and Tenebrio molitor.</title>
        <authorList>
            <person name="Kaur S."/>
            <person name="Stinson S.A."/>
            <person name="diCenzo G.C."/>
        </authorList>
    </citation>
    <scope>NUCLEOTIDE SEQUENCE</scope>
    <source>
        <strain evidence="2">QUZm001</strain>
    </source>
</reference>
<organism evidence="2 3">
    <name type="scientific">Zophobas morio</name>
    <dbReference type="NCBI Taxonomy" id="2755281"/>
    <lineage>
        <taxon>Eukaryota</taxon>
        <taxon>Metazoa</taxon>
        <taxon>Ecdysozoa</taxon>
        <taxon>Arthropoda</taxon>
        <taxon>Hexapoda</taxon>
        <taxon>Insecta</taxon>
        <taxon>Pterygota</taxon>
        <taxon>Neoptera</taxon>
        <taxon>Endopterygota</taxon>
        <taxon>Coleoptera</taxon>
        <taxon>Polyphaga</taxon>
        <taxon>Cucujiformia</taxon>
        <taxon>Tenebrionidae</taxon>
        <taxon>Zophobas</taxon>
    </lineage>
</organism>
<evidence type="ECO:0000313" key="3">
    <source>
        <dbReference type="Proteomes" id="UP001168821"/>
    </source>
</evidence>